<comment type="caution">
    <text evidence="1">The sequence shown here is derived from an EMBL/GenBank/DDBJ whole genome shotgun (WGS) entry which is preliminary data.</text>
</comment>
<name>A0A423PW28_9GAMM</name>
<proteinExistence type="predicted"/>
<accession>A0A423PW28</accession>
<dbReference type="Proteomes" id="UP000285310">
    <property type="component" value="Unassembled WGS sequence"/>
</dbReference>
<dbReference type="AlphaFoldDB" id="A0A423PW28"/>
<evidence type="ECO:0000313" key="1">
    <source>
        <dbReference type="EMBL" id="ROO29816.1"/>
    </source>
</evidence>
<reference evidence="1 2" key="1">
    <citation type="submission" date="2013-10" db="EMBL/GenBank/DDBJ databases">
        <title>Salinisphaera japonica YTM-1 Genome Sequencing.</title>
        <authorList>
            <person name="Lai Q."/>
            <person name="Li C."/>
            <person name="Shao Z."/>
        </authorList>
    </citation>
    <scope>NUCLEOTIDE SEQUENCE [LARGE SCALE GENOMIC DNA]</scope>
    <source>
        <strain evidence="1 2">YTM-1</strain>
    </source>
</reference>
<evidence type="ECO:0000313" key="2">
    <source>
        <dbReference type="Proteomes" id="UP000285310"/>
    </source>
</evidence>
<organism evidence="1 2">
    <name type="scientific">Salinisphaera japonica YTM-1</name>
    <dbReference type="NCBI Taxonomy" id="1209778"/>
    <lineage>
        <taxon>Bacteria</taxon>
        <taxon>Pseudomonadati</taxon>
        <taxon>Pseudomonadota</taxon>
        <taxon>Gammaproteobacteria</taxon>
        <taxon>Salinisphaerales</taxon>
        <taxon>Salinisphaeraceae</taxon>
        <taxon>Salinisphaera</taxon>
    </lineage>
</organism>
<protein>
    <submittedName>
        <fullName evidence="1">Uncharacterized protein</fullName>
    </submittedName>
</protein>
<sequence length="492" mass="52575">MPVAAAENACHDALVVDQWQPFVALTRHGNASDALADLGRVIAVQRLIVGHAEPDAAARKLRGALWKGVRDYDLDALYEALPVADPPWRAAYFISRPAGDIYRLSVADGPDATIDSLGAIRTTLAAKPDEKADRGDAFTVRGALGANIGPIGWQGAYEAAGLGILHSAQPANISAPGPAQQAANGAFGELAKDDRPLMAQLWYGLPVTWAWYARIGRVEQLRGVPATAGGVHHLHYQAALDASELADAYPAVDDYMAQLADLVEARIRVTSAAGQWLVFTVDSGARQISVDAWVDDDGHLVPSADGAPRPDQALGDTPARGDFSTDINARMRAYGMVIAFDDLTIDWHFTADASGGHLVGRLDDVPVTRTSGRAFGIVPTGMLDALMPKDLASFAEQFMQRLADSDDGAGARLALDLTDRSTDNRLVFEGEGDLLDNFFVRFGVKLMNGRVLPSGEQLAGLRRLLDDGLGAFEADRLRRAGIGRVDTACHLR</sequence>
<keyword evidence="2" id="KW-1185">Reference proteome</keyword>
<dbReference type="EMBL" id="AYKG01000013">
    <property type="protein sequence ID" value="ROO29816.1"/>
    <property type="molecule type" value="Genomic_DNA"/>
</dbReference>
<dbReference type="InParanoid" id="A0A423PW28"/>
<gene>
    <name evidence="1" type="ORF">SAJA_05890</name>
</gene>